<feature type="transmembrane region" description="Helical" evidence="1">
    <location>
        <begin position="124"/>
        <end position="146"/>
    </location>
</feature>
<protein>
    <submittedName>
        <fullName evidence="2">Uncharacterized protein</fullName>
    </submittedName>
</protein>
<keyword evidence="1" id="KW-0472">Membrane</keyword>
<feature type="transmembrane region" description="Helical" evidence="1">
    <location>
        <begin position="85"/>
        <end position="103"/>
    </location>
</feature>
<dbReference type="AlphaFoldDB" id="A0A6C0L029"/>
<organism evidence="2">
    <name type="scientific">viral metagenome</name>
    <dbReference type="NCBI Taxonomy" id="1070528"/>
    <lineage>
        <taxon>unclassified sequences</taxon>
        <taxon>metagenomes</taxon>
        <taxon>organismal metagenomes</taxon>
    </lineage>
</organism>
<keyword evidence="1" id="KW-0812">Transmembrane</keyword>
<accession>A0A6C0L029</accession>
<feature type="transmembrane region" description="Helical" evidence="1">
    <location>
        <begin position="6"/>
        <end position="29"/>
    </location>
</feature>
<sequence length="149" mass="15384">MDQSLIYLIMGLAGLFLSGIPFGVYMGLATTMGITDAKSPYLLVILYVVAIVFTAAASAGGFAVIQHQSCGSVKNFKQLAGNAGIATLIVALSLSIAVFIPGLKGVVSQLLSPTIEPRIGEAIAYSYFMLWGALYGFASGGFMSAVCGS</sequence>
<reference evidence="2" key="1">
    <citation type="journal article" date="2020" name="Nature">
        <title>Giant virus diversity and host interactions through global metagenomics.</title>
        <authorList>
            <person name="Schulz F."/>
            <person name="Roux S."/>
            <person name="Paez-Espino D."/>
            <person name="Jungbluth S."/>
            <person name="Walsh D.A."/>
            <person name="Denef V.J."/>
            <person name="McMahon K.D."/>
            <person name="Konstantinidis K.T."/>
            <person name="Eloe-Fadrosh E.A."/>
            <person name="Kyrpides N.C."/>
            <person name="Woyke T."/>
        </authorList>
    </citation>
    <scope>NUCLEOTIDE SEQUENCE</scope>
    <source>
        <strain evidence="2">GVMAG-S-3300013286-35</strain>
    </source>
</reference>
<feature type="transmembrane region" description="Helical" evidence="1">
    <location>
        <begin position="41"/>
        <end position="65"/>
    </location>
</feature>
<evidence type="ECO:0000313" key="2">
    <source>
        <dbReference type="EMBL" id="QHU21898.1"/>
    </source>
</evidence>
<dbReference type="EMBL" id="MN740993">
    <property type="protein sequence ID" value="QHU21898.1"/>
    <property type="molecule type" value="Genomic_DNA"/>
</dbReference>
<proteinExistence type="predicted"/>
<evidence type="ECO:0000256" key="1">
    <source>
        <dbReference type="SAM" id="Phobius"/>
    </source>
</evidence>
<keyword evidence="1" id="KW-1133">Transmembrane helix</keyword>
<name>A0A6C0L029_9ZZZZ</name>